<feature type="region of interest" description="Disordered" evidence="1">
    <location>
        <begin position="1"/>
        <end position="65"/>
    </location>
</feature>
<feature type="compositionally biased region" description="Basic and acidic residues" evidence="1">
    <location>
        <begin position="17"/>
        <end position="27"/>
    </location>
</feature>
<proteinExistence type="predicted"/>
<keyword evidence="2" id="KW-0472">Membrane</keyword>
<feature type="transmembrane region" description="Helical" evidence="2">
    <location>
        <begin position="81"/>
        <end position="102"/>
    </location>
</feature>
<evidence type="ECO:0000313" key="4">
    <source>
        <dbReference type="Proteomes" id="UP000199220"/>
    </source>
</evidence>
<feature type="transmembrane region" description="Helical" evidence="2">
    <location>
        <begin position="114"/>
        <end position="137"/>
    </location>
</feature>
<accession>A0A1H5KBQ2</accession>
<keyword evidence="2" id="KW-1133">Transmembrane helix</keyword>
<reference evidence="4" key="1">
    <citation type="submission" date="2016-10" db="EMBL/GenBank/DDBJ databases">
        <authorList>
            <person name="Varghese N."/>
            <person name="Submissions S."/>
        </authorList>
    </citation>
    <scope>NUCLEOTIDE SEQUENCE [LARGE SCALE GENOMIC DNA]</scope>
    <source>
        <strain evidence="4">DSM 21368</strain>
    </source>
</reference>
<keyword evidence="2" id="KW-0812">Transmembrane</keyword>
<evidence type="ECO:0000256" key="2">
    <source>
        <dbReference type="SAM" id="Phobius"/>
    </source>
</evidence>
<evidence type="ECO:0000313" key="3">
    <source>
        <dbReference type="EMBL" id="SEE62199.1"/>
    </source>
</evidence>
<feature type="compositionally biased region" description="Low complexity" evidence="1">
    <location>
        <begin position="28"/>
        <end position="43"/>
    </location>
</feature>
<evidence type="ECO:0000256" key="1">
    <source>
        <dbReference type="SAM" id="MobiDB-lite"/>
    </source>
</evidence>
<gene>
    <name evidence="3" type="ORF">SAMN04488554_2183</name>
</gene>
<dbReference type="STRING" id="648782.SAMN04488554_2183"/>
<dbReference type="Proteomes" id="UP000199220">
    <property type="component" value="Unassembled WGS sequence"/>
</dbReference>
<sequence length="142" mass="14684">MSTEPPTGRPDAAAGNDHPDGADHADTAAEPSAPTEPSAPEADPGSDRGSGEVRAAGGDVGDEVSIADSVDRSRVRRVPRYGRFATLGGLLGVILAAVATPFADETEFLDYGGLFLLLTALLVPFCILIGCVIALLLDRRKK</sequence>
<name>A0A1H5KBQ2_9MICO</name>
<dbReference type="EMBL" id="FNTX01000002">
    <property type="protein sequence ID" value="SEE62199.1"/>
    <property type="molecule type" value="Genomic_DNA"/>
</dbReference>
<keyword evidence="4" id="KW-1185">Reference proteome</keyword>
<dbReference type="RefSeq" id="WP_089773180.1">
    <property type="nucleotide sequence ID" value="NZ_FNTX01000002.1"/>
</dbReference>
<organism evidence="3 4">
    <name type="scientific">Ruania alba</name>
    <dbReference type="NCBI Taxonomy" id="648782"/>
    <lineage>
        <taxon>Bacteria</taxon>
        <taxon>Bacillati</taxon>
        <taxon>Actinomycetota</taxon>
        <taxon>Actinomycetes</taxon>
        <taxon>Micrococcales</taxon>
        <taxon>Ruaniaceae</taxon>
        <taxon>Ruania</taxon>
    </lineage>
</organism>
<protein>
    <submittedName>
        <fullName evidence="3">Uncharacterized protein</fullName>
    </submittedName>
</protein>
<dbReference type="AlphaFoldDB" id="A0A1H5KBQ2"/>